<evidence type="ECO:0000256" key="2">
    <source>
        <dbReference type="ARBA" id="ARBA00023125"/>
    </source>
</evidence>
<dbReference type="RefSeq" id="WP_058598921.1">
    <property type="nucleotide sequence ID" value="NZ_LDQA01000009.1"/>
</dbReference>
<gene>
    <name evidence="5" type="ORF">NS365_03345</name>
</gene>
<comment type="caution">
    <text evidence="5">The sequence shown here is derived from an EMBL/GenBank/DDBJ whole genome shotgun (WGS) entry which is preliminary data.</text>
</comment>
<dbReference type="PRINTS" id="PR00032">
    <property type="entry name" value="HTHARAC"/>
</dbReference>
<protein>
    <submittedName>
        <fullName evidence="5">AraC family transcriptional regulator</fullName>
    </submittedName>
</protein>
<dbReference type="SMART" id="SM00342">
    <property type="entry name" value="HTH_ARAC"/>
    <property type="match status" value="1"/>
</dbReference>
<dbReference type="PROSITE" id="PS00041">
    <property type="entry name" value="HTH_ARAC_FAMILY_1"/>
    <property type="match status" value="1"/>
</dbReference>
<evidence type="ECO:0000256" key="1">
    <source>
        <dbReference type="ARBA" id="ARBA00023015"/>
    </source>
</evidence>
<keyword evidence="1" id="KW-0805">Transcription regulation</keyword>
<dbReference type="InterPro" id="IPR009057">
    <property type="entry name" value="Homeodomain-like_sf"/>
</dbReference>
<feature type="domain" description="HTH araC/xylS-type" evidence="4">
    <location>
        <begin position="144"/>
        <end position="241"/>
    </location>
</feature>
<dbReference type="Pfam" id="PF12833">
    <property type="entry name" value="HTH_18"/>
    <property type="match status" value="1"/>
</dbReference>
<evidence type="ECO:0000259" key="4">
    <source>
        <dbReference type="PROSITE" id="PS01124"/>
    </source>
</evidence>
<accession>A0A175RVH1</accession>
<dbReference type="Proteomes" id="UP000078529">
    <property type="component" value="Unassembled WGS sequence"/>
</dbReference>
<dbReference type="InterPro" id="IPR020449">
    <property type="entry name" value="Tscrpt_reg_AraC-type_HTH"/>
</dbReference>
<dbReference type="PANTHER" id="PTHR46796:SF6">
    <property type="entry name" value="ARAC SUBFAMILY"/>
    <property type="match status" value="1"/>
</dbReference>
<evidence type="ECO:0000256" key="3">
    <source>
        <dbReference type="ARBA" id="ARBA00023163"/>
    </source>
</evidence>
<dbReference type="AlphaFoldDB" id="A0A175RVH1"/>
<dbReference type="PROSITE" id="PS01124">
    <property type="entry name" value="HTH_ARAC_FAMILY_2"/>
    <property type="match status" value="1"/>
</dbReference>
<keyword evidence="3" id="KW-0804">Transcription</keyword>
<dbReference type="PANTHER" id="PTHR46796">
    <property type="entry name" value="HTH-TYPE TRANSCRIPTIONAL ACTIVATOR RHAS-RELATED"/>
    <property type="match status" value="1"/>
</dbReference>
<dbReference type="InterPro" id="IPR018062">
    <property type="entry name" value="HTH_AraC-typ_CS"/>
</dbReference>
<evidence type="ECO:0000313" key="6">
    <source>
        <dbReference type="Proteomes" id="UP000078529"/>
    </source>
</evidence>
<dbReference type="SUPFAM" id="SSF46689">
    <property type="entry name" value="Homeodomain-like"/>
    <property type="match status" value="2"/>
</dbReference>
<keyword evidence="2" id="KW-0238">DNA-binding</keyword>
<dbReference type="GO" id="GO:0003700">
    <property type="term" value="F:DNA-binding transcription factor activity"/>
    <property type="evidence" value="ECO:0007669"/>
    <property type="project" value="InterPro"/>
</dbReference>
<evidence type="ECO:0000313" key="5">
    <source>
        <dbReference type="EMBL" id="KTR07676.1"/>
    </source>
</evidence>
<dbReference type="GO" id="GO:0043565">
    <property type="term" value="F:sequence-specific DNA binding"/>
    <property type="evidence" value="ECO:0007669"/>
    <property type="project" value="InterPro"/>
</dbReference>
<dbReference type="Gene3D" id="1.10.10.60">
    <property type="entry name" value="Homeodomain-like"/>
    <property type="match status" value="1"/>
</dbReference>
<dbReference type="EMBL" id="LDQA01000009">
    <property type="protein sequence ID" value="KTR07676.1"/>
    <property type="molecule type" value="Genomic_DNA"/>
</dbReference>
<keyword evidence="6" id="KW-1185">Reference proteome</keyword>
<proteinExistence type="predicted"/>
<dbReference type="PATRIC" id="fig|401562.4.peg.4866"/>
<sequence length="245" mass="26838">MRYERPQGHTISLYLRGGEGTRRLGRQMASGRPGAVCVLPQGHSSEWEISDTFEFVHLYLPDAEARRYFAEAFERDARLMVLPEATFSEQPRLALAMERLAGAVRSGESLAAEEAMGEALGLCLSAGVGARPYLKGGLAPHLRRRVIDHVEAGLEGALRLDDLAEAAGLSAFHFQRMFRESFGVSPHSYVRRRRVERARHLLAGAGAIADIAFACGFTSQSHLTRVFKAETGLTPAAYRAAAKAR</sequence>
<dbReference type="InterPro" id="IPR018060">
    <property type="entry name" value="HTH_AraC"/>
</dbReference>
<organism evidence="5 6">
    <name type="scientific">Aureimonas ureilytica</name>
    <dbReference type="NCBI Taxonomy" id="401562"/>
    <lineage>
        <taxon>Bacteria</taxon>
        <taxon>Pseudomonadati</taxon>
        <taxon>Pseudomonadota</taxon>
        <taxon>Alphaproteobacteria</taxon>
        <taxon>Hyphomicrobiales</taxon>
        <taxon>Aurantimonadaceae</taxon>
        <taxon>Aureimonas</taxon>
    </lineage>
</organism>
<dbReference type="InterPro" id="IPR050204">
    <property type="entry name" value="AraC_XylS_family_regulators"/>
</dbReference>
<name>A0A175RVH1_9HYPH</name>
<reference evidence="5 6" key="1">
    <citation type="journal article" date="2016" name="Front. Microbiol.">
        <title>Genomic Resource of Rice Seed Associated Bacteria.</title>
        <authorList>
            <person name="Midha S."/>
            <person name="Bansal K."/>
            <person name="Sharma S."/>
            <person name="Kumar N."/>
            <person name="Patil P.P."/>
            <person name="Chaudhry V."/>
            <person name="Patil P.B."/>
        </authorList>
    </citation>
    <scope>NUCLEOTIDE SEQUENCE [LARGE SCALE GENOMIC DNA]</scope>
    <source>
        <strain evidence="5 6">NS365</strain>
    </source>
</reference>